<comment type="caution">
    <text evidence="2">The sequence shown here is derived from an EMBL/GenBank/DDBJ whole genome shotgun (WGS) entry which is preliminary data.</text>
</comment>
<dbReference type="EMBL" id="QPMM01000001">
    <property type="protein sequence ID" value="RFS26379.1"/>
    <property type="molecule type" value="Genomic_DNA"/>
</dbReference>
<evidence type="ECO:0000256" key="1">
    <source>
        <dbReference type="SAM" id="SignalP"/>
    </source>
</evidence>
<evidence type="ECO:0000313" key="3">
    <source>
        <dbReference type="Proteomes" id="UP000260644"/>
    </source>
</evidence>
<keyword evidence="3" id="KW-1185">Reference proteome</keyword>
<sequence length="129" mass="14140">MKLLLTALTLFSLTTKAPATVNPPVKERTTTVATRQSSFPRNVNWIIAYFPGLPMVSLNWPGTTYPGIGPIQVIFQGTTYTVDPSNVSYLLMPGITISANTNYTMKIAGVNYYFRWDGSSGQCTITGHD</sequence>
<keyword evidence="1" id="KW-0732">Signal</keyword>
<gene>
    <name evidence="2" type="ORF">DVR12_00900</name>
</gene>
<dbReference type="Proteomes" id="UP000260644">
    <property type="component" value="Unassembled WGS sequence"/>
</dbReference>
<dbReference type="AlphaFoldDB" id="A0A3E1YG71"/>
<protein>
    <submittedName>
        <fullName evidence="2">Uncharacterized protein</fullName>
    </submittedName>
</protein>
<reference evidence="2 3" key="1">
    <citation type="submission" date="2018-07" db="EMBL/GenBank/DDBJ databases">
        <title>Chitinophaga K2CV101002-2 sp. nov., isolated from a monsoon evergreen broad-leaved forest soil.</title>
        <authorList>
            <person name="Lv Y."/>
        </authorList>
    </citation>
    <scope>NUCLEOTIDE SEQUENCE [LARGE SCALE GENOMIC DNA]</scope>
    <source>
        <strain evidence="2 3">GDMCC 1.1288</strain>
    </source>
</reference>
<name>A0A3E1YG71_9BACT</name>
<evidence type="ECO:0000313" key="2">
    <source>
        <dbReference type="EMBL" id="RFS26379.1"/>
    </source>
</evidence>
<feature type="chain" id="PRO_5017801416" evidence="1">
    <location>
        <begin position="20"/>
        <end position="129"/>
    </location>
</feature>
<accession>A0A3E1YG71</accession>
<organism evidence="2 3">
    <name type="scientific">Chitinophaga silvatica</name>
    <dbReference type="NCBI Taxonomy" id="2282649"/>
    <lineage>
        <taxon>Bacteria</taxon>
        <taxon>Pseudomonadati</taxon>
        <taxon>Bacteroidota</taxon>
        <taxon>Chitinophagia</taxon>
        <taxon>Chitinophagales</taxon>
        <taxon>Chitinophagaceae</taxon>
        <taxon>Chitinophaga</taxon>
    </lineage>
</organism>
<dbReference type="OrthoDB" id="678015at2"/>
<dbReference type="RefSeq" id="WP_116973571.1">
    <property type="nucleotide sequence ID" value="NZ_QPMM01000001.1"/>
</dbReference>
<proteinExistence type="predicted"/>
<feature type="signal peptide" evidence="1">
    <location>
        <begin position="1"/>
        <end position="19"/>
    </location>
</feature>